<comment type="caution">
    <text evidence="1">The sequence shown here is derived from an EMBL/GenBank/DDBJ whole genome shotgun (WGS) entry which is preliminary data.</text>
</comment>
<evidence type="ECO:0000313" key="2">
    <source>
        <dbReference type="Proteomes" id="UP000284049"/>
    </source>
</evidence>
<evidence type="ECO:0000313" key="1">
    <source>
        <dbReference type="EMBL" id="ROM84670.1"/>
    </source>
</evidence>
<sequence>MYRRLREQARSHRLIVGDHRCVLPQVDRWRPQMCVHRKSLVGASLPAKAVGQLMEMLDRPGLFFAKTAVQTTSAAILCGGEGYQL</sequence>
<gene>
    <name evidence="1" type="ORF">BK652_08740</name>
</gene>
<organism evidence="1 2">
    <name type="scientific">Pseudomonas brassicacearum</name>
    <dbReference type="NCBI Taxonomy" id="930166"/>
    <lineage>
        <taxon>Bacteria</taxon>
        <taxon>Pseudomonadati</taxon>
        <taxon>Pseudomonadota</taxon>
        <taxon>Gammaproteobacteria</taxon>
        <taxon>Pseudomonadales</taxon>
        <taxon>Pseudomonadaceae</taxon>
        <taxon>Pseudomonas</taxon>
    </lineage>
</organism>
<dbReference type="Proteomes" id="UP000284049">
    <property type="component" value="Unassembled WGS sequence"/>
</dbReference>
<accession>A0A423GCW2</accession>
<proteinExistence type="predicted"/>
<reference evidence="1 2" key="1">
    <citation type="submission" date="2016-10" db="EMBL/GenBank/DDBJ databases">
        <title>Comparative genome analysis of multiple Pseudomonas spp. focuses on biocontrol and plant growth promoting traits.</title>
        <authorList>
            <person name="Tao X.-Y."/>
            <person name="Taylor C.G."/>
        </authorList>
    </citation>
    <scope>NUCLEOTIDE SEQUENCE [LARGE SCALE GENOMIC DNA]</scope>
    <source>
        <strain evidence="1 2">Wood3</strain>
    </source>
</reference>
<dbReference type="EMBL" id="MOBC01000005">
    <property type="protein sequence ID" value="ROM84670.1"/>
    <property type="molecule type" value="Genomic_DNA"/>
</dbReference>
<name>A0A423GCW2_9PSED</name>
<dbReference type="AlphaFoldDB" id="A0A423GCW2"/>
<protein>
    <submittedName>
        <fullName evidence="1">Uncharacterized protein</fullName>
    </submittedName>
</protein>